<gene>
    <name evidence="3" type="ORF">ES319_D04G019700v1</name>
</gene>
<evidence type="ECO:0000313" key="3">
    <source>
        <dbReference type="EMBL" id="KAB2033465.1"/>
    </source>
</evidence>
<protein>
    <recommendedName>
        <fullName evidence="2">Agenet domain-containing protein</fullName>
    </recommendedName>
</protein>
<organism evidence="3 4">
    <name type="scientific">Gossypium barbadense</name>
    <name type="common">Sea Island cotton</name>
    <name type="synonym">Hibiscus barbadensis</name>
    <dbReference type="NCBI Taxonomy" id="3634"/>
    <lineage>
        <taxon>Eukaryota</taxon>
        <taxon>Viridiplantae</taxon>
        <taxon>Streptophyta</taxon>
        <taxon>Embryophyta</taxon>
        <taxon>Tracheophyta</taxon>
        <taxon>Spermatophyta</taxon>
        <taxon>Magnoliopsida</taxon>
        <taxon>eudicotyledons</taxon>
        <taxon>Gunneridae</taxon>
        <taxon>Pentapetalae</taxon>
        <taxon>rosids</taxon>
        <taxon>malvids</taxon>
        <taxon>Malvales</taxon>
        <taxon>Malvaceae</taxon>
        <taxon>Malvoideae</taxon>
        <taxon>Gossypium</taxon>
    </lineage>
</organism>
<proteinExistence type="predicted"/>
<accession>A0A5J5RQ15</accession>
<dbReference type="PANTHER" id="PTHR36805:SF7">
    <property type="entry name" value="AGENET DOMAIN-CONTAINING PROTEIN"/>
    <property type="match status" value="1"/>
</dbReference>
<dbReference type="InterPro" id="IPR008395">
    <property type="entry name" value="Agenet-like_dom"/>
</dbReference>
<feature type="compositionally biased region" description="Polar residues" evidence="1">
    <location>
        <begin position="296"/>
        <end position="305"/>
    </location>
</feature>
<dbReference type="OrthoDB" id="1894168at2759"/>
<dbReference type="EMBL" id="CM018218">
    <property type="protein sequence ID" value="KAB2033465.1"/>
    <property type="molecule type" value="Genomic_DNA"/>
</dbReference>
<sequence>MFSQIKIKQSSPSSFSCTLTQAVTCKFPKEQTRCQEINQVLIYLHTLCFYLTRPVSTGYCTPNCQVRLHALEIAAMDLHNLPFKVGQLVETRSFLQGYRGAWFRCKIKEIGLRNKELGHALEYIDFPDEKIRWTKLYQKSRKPKDNKRYLMVRPCFPSVYHESQMPDVNTISETVVIVNDSWKVGDLVDWWTDNCFWTGTIIEKLDDENFKIELPPPPKGEGCLYDVSCKDLRPSLDWSVDEGWKLPKGGKYHLYCARIVKPVYQGDSSNLIDCIVSEREKDVQSTEKTSTKHKGSLSSHISTGSYKGKQSVKKSLNEKHTNITKKTVGLDVVDHVPKKRNCSYGVSSPHIQDASTQVPGMVDKYDDSGLKKIKTDGSVCLNSTYSDTIEAAILDLEELVCRVKWLKRILDFGTPLSNTLTSSWKFIEHRESSIPK</sequence>
<dbReference type="PANTHER" id="PTHR36805">
    <property type="entry name" value="AGENET DOMAIN-CONTAINING PROTEIN"/>
    <property type="match status" value="1"/>
</dbReference>
<evidence type="ECO:0000256" key="1">
    <source>
        <dbReference type="SAM" id="MobiDB-lite"/>
    </source>
</evidence>
<feature type="domain" description="Agenet" evidence="2">
    <location>
        <begin position="180"/>
        <end position="240"/>
    </location>
</feature>
<dbReference type="AlphaFoldDB" id="A0A5J5RQ15"/>
<name>A0A5J5RQ15_GOSBA</name>
<evidence type="ECO:0000313" key="4">
    <source>
        <dbReference type="Proteomes" id="UP000327439"/>
    </source>
</evidence>
<dbReference type="Pfam" id="PF05641">
    <property type="entry name" value="Agenet"/>
    <property type="match status" value="1"/>
</dbReference>
<keyword evidence="4" id="KW-1185">Reference proteome</keyword>
<feature type="region of interest" description="Disordered" evidence="1">
    <location>
        <begin position="283"/>
        <end position="318"/>
    </location>
</feature>
<reference evidence="4" key="1">
    <citation type="journal article" date="2020" name="Nat. Genet.">
        <title>Genomic diversifications of five Gossypium allopolyploid species and their impact on cotton improvement.</title>
        <authorList>
            <person name="Chen Z.J."/>
            <person name="Sreedasyam A."/>
            <person name="Ando A."/>
            <person name="Song Q."/>
            <person name="De Santiago L.M."/>
            <person name="Hulse-Kemp A.M."/>
            <person name="Ding M."/>
            <person name="Ye W."/>
            <person name="Kirkbride R.C."/>
            <person name="Jenkins J."/>
            <person name="Plott C."/>
            <person name="Lovell J."/>
            <person name="Lin Y.M."/>
            <person name="Vaughn R."/>
            <person name="Liu B."/>
            <person name="Simpson S."/>
            <person name="Scheffler B.E."/>
            <person name="Wen L."/>
            <person name="Saski C.A."/>
            <person name="Grover C.E."/>
            <person name="Hu G."/>
            <person name="Conover J.L."/>
            <person name="Carlson J.W."/>
            <person name="Shu S."/>
            <person name="Boston L.B."/>
            <person name="Williams M."/>
            <person name="Peterson D.G."/>
            <person name="McGee K."/>
            <person name="Jones D.C."/>
            <person name="Wendel J.F."/>
            <person name="Stelly D.M."/>
            <person name="Grimwood J."/>
            <person name="Schmutz J."/>
        </authorList>
    </citation>
    <scope>NUCLEOTIDE SEQUENCE [LARGE SCALE GENOMIC DNA]</scope>
    <source>
        <strain evidence="4">cv. 3-79</strain>
    </source>
</reference>
<dbReference type="InterPro" id="IPR014002">
    <property type="entry name" value="Agenet_dom_plant"/>
</dbReference>
<dbReference type="SMART" id="SM00743">
    <property type="entry name" value="Agenet"/>
    <property type="match status" value="1"/>
</dbReference>
<dbReference type="Proteomes" id="UP000327439">
    <property type="component" value="Chromosome D04"/>
</dbReference>
<evidence type="ECO:0000259" key="2">
    <source>
        <dbReference type="SMART" id="SM00743"/>
    </source>
</evidence>